<name>A0A0C2H8V4_9BILA</name>
<feature type="signal peptide" evidence="1">
    <location>
        <begin position="1"/>
        <end position="16"/>
    </location>
</feature>
<sequence length="147" mass="15229">MLKLVALACLAAICLAQGGPEGPPPFLKNAPPAKVQEFDALFADAGGLTDAQIDAKVKAWIGKQSQDIQTAFNAFESEVKSAQQQGEQAHQAAVAKFSAAAKAADAKLTAIANDASKTNAQKGAEIDAVLKGLPQNVRDEIENAMKG</sequence>
<accession>A0A0C2H8V4</accession>
<dbReference type="PANTHER" id="PTHR21593:SF36">
    <property type="entry name" value="DUF148 DOMAIN-CONTAINING PROTEIN-RELATED"/>
    <property type="match status" value="1"/>
</dbReference>
<feature type="chain" id="PRO_5002149590" description="SXP/RAL-2 family protein Ani s 5-like cation-binding domain-containing protein" evidence="1">
    <location>
        <begin position="17"/>
        <end position="147"/>
    </location>
</feature>
<dbReference type="SUPFAM" id="SSF158855">
    <property type="entry name" value="Lipase chaperone-like"/>
    <property type="match status" value="1"/>
</dbReference>
<organism evidence="3 4">
    <name type="scientific">Ancylostoma duodenale</name>
    <dbReference type="NCBI Taxonomy" id="51022"/>
    <lineage>
        <taxon>Eukaryota</taxon>
        <taxon>Metazoa</taxon>
        <taxon>Ecdysozoa</taxon>
        <taxon>Nematoda</taxon>
        <taxon>Chromadorea</taxon>
        <taxon>Rhabditida</taxon>
        <taxon>Rhabditina</taxon>
        <taxon>Rhabditomorpha</taxon>
        <taxon>Strongyloidea</taxon>
        <taxon>Ancylostomatidae</taxon>
        <taxon>Ancylostomatinae</taxon>
        <taxon>Ancylostoma</taxon>
    </lineage>
</organism>
<evidence type="ECO:0000313" key="3">
    <source>
        <dbReference type="EMBL" id="KIH68079.1"/>
    </source>
</evidence>
<dbReference type="AlphaFoldDB" id="A0A0C2H8V4"/>
<dbReference type="Pfam" id="PF02520">
    <property type="entry name" value="ANIS5_cation-bd"/>
    <property type="match status" value="1"/>
</dbReference>
<dbReference type="OrthoDB" id="5813646at2759"/>
<dbReference type="InterPro" id="IPR003677">
    <property type="entry name" value="ANIS5_cation-bd"/>
</dbReference>
<gene>
    <name evidence="3" type="ORF">ANCDUO_01591</name>
</gene>
<evidence type="ECO:0000259" key="2">
    <source>
        <dbReference type="Pfam" id="PF02520"/>
    </source>
</evidence>
<dbReference type="Proteomes" id="UP000054047">
    <property type="component" value="Unassembled WGS sequence"/>
</dbReference>
<feature type="domain" description="SXP/RAL-2 family protein Ani s 5-like cation-binding" evidence="2">
    <location>
        <begin position="36"/>
        <end position="138"/>
    </location>
</feature>
<reference evidence="3 4" key="1">
    <citation type="submission" date="2013-12" db="EMBL/GenBank/DDBJ databases">
        <title>Draft genome of the parsitic nematode Ancylostoma duodenale.</title>
        <authorList>
            <person name="Mitreva M."/>
        </authorList>
    </citation>
    <scope>NUCLEOTIDE SEQUENCE [LARGE SCALE GENOMIC DNA]</scope>
    <source>
        <strain evidence="3 4">Zhejiang</strain>
    </source>
</reference>
<dbReference type="InterPro" id="IPR052823">
    <property type="entry name" value="SXP/RAL-2_related"/>
</dbReference>
<protein>
    <recommendedName>
        <fullName evidence="2">SXP/RAL-2 family protein Ani s 5-like cation-binding domain-containing protein</fullName>
    </recommendedName>
</protein>
<evidence type="ECO:0000256" key="1">
    <source>
        <dbReference type="SAM" id="SignalP"/>
    </source>
</evidence>
<dbReference type="PANTHER" id="PTHR21593">
    <property type="entry name" value="PRION-LIKE- Q/N-RICH -DOMAIN-BEARING PROTEIN PROTEIN"/>
    <property type="match status" value="1"/>
</dbReference>
<keyword evidence="1" id="KW-0732">Signal</keyword>
<keyword evidence="4" id="KW-1185">Reference proteome</keyword>
<dbReference type="EMBL" id="KN726472">
    <property type="protein sequence ID" value="KIH68079.1"/>
    <property type="molecule type" value="Genomic_DNA"/>
</dbReference>
<evidence type="ECO:0000313" key="4">
    <source>
        <dbReference type="Proteomes" id="UP000054047"/>
    </source>
</evidence>
<proteinExistence type="predicted"/>